<dbReference type="InterPro" id="IPR036291">
    <property type="entry name" value="NAD(P)-bd_dom_sf"/>
</dbReference>
<dbReference type="AlphaFoldDB" id="A0A7I4ECK7"/>
<dbReference type="FunFam" id="3.40.50.720:FF:000085">
    <property type="entry name" value="Dihydroflavonol reductase"/>
    <property type="match status" value="1"/>
</dbReference>
<reference evidence="3" key="3">
    <citation type="submission" date="2020-12" db="UniProtKB">
        <authorList>
            <consortium name="EnsemblPlants"/>
        </authorList>
    </citation>
    <scope>IDENTIFICATION</scope>
</reference>
<evidence type="ECO:0000256" key="1">
    <source>
        <dbReference type="ARBA" id="ARBA00023002"/>
    </source>
</evidence>
<protein>
    <recommendedName>
        <fullName evidence="2">NAD-dependent epimerase/dehydratase domain-containing protein</fullName>
    </recommendedName>
</protein>
<dbReference type="KEGG" id="ppp:112285547"/>
<keyword evidence="1" id="KW-0560">Oxidoreductase</keyword>
<dbReference type="EnsemblPlants" id="Pp3c8_16620V3.4">
    <property type="protein sequence ID" value="Pp3c8_16620V3.4"/>
    <property type="gene ID" value="Pp3c8_16620"/>
</dbReference>
<sequence>MDLSKGAEVCVTGGTGYIASCLIQALLQRGYKVRTTARNPDDRAKTGFLWELPGATERLEIVGAELLEEGTFDEAVHGVHTVFHTACPVVYDPNGDPEVSMLNPALKGNLNVLRACTKSHSIQRVVMTSSCSAIRYDHNRRPEDPPLSESVWSSPEYCRDHKMWYALAKTLAEKEAFEFAAREGLNLVVICPSFVIGPSLTPIPTSTVFLILDLLRGISQTLKRWSRIGRTGLNVAWMWRQLAGRAQEYPNKRIGFVHIDDVVTAHVLAMEVPEAHGRYICSSDVAHFGDIMSMLKTKYPKLQTPTRCSDMPPGDDIHHKMDTTKIKKLGLTEFKSIEQMFDDMLRSLHEKHLESL</sequence>
<keyword evidence="4" id="KW-1185">Reference proteome</keyword>
<dbReference type="GeneID" id="112285547"/>
<dbReference type="Gramene" id="Pp3c8_16620V3.4">
    <property type="protein sequence ID" value="Pp3c8_16620V3.4"/>
    <property type="gene ID" value="Pp3c8_16620"/>
</dbReference>
<dbReference type="SUPFAM" id="SSF51735">
    <property type="entry name" value="NAD(P)-binding Rossmann-fold domains"/>
    <property type="match status" value="1"/>
</dbReference>
<name>A0A7I4ECK7_PHYPA</name>
<evidence type="ECO:0000259" key="2">
    <source>
        <dbReference type="Pfam" id="PF01370"/>
    </source>
</evidence>
<dbReference type="CDD" id="cd08958">
    <property type="entry name" value="FR_SDR_e"/>
    <property type="match status" value="1"/>
</dbReference>
<proteinExistence type="predicted"/>
<dbReference type="Proteomes" id="UP000006727">
    <property type="component" value="Chromosome 8"/>
</dbReference>
<reference evidence="3 4" key="2">
    <citation type="journal article" date="2018" name="Plant J.">
        <title>The Physcomitrella patens chromosome-scale assembly reveals moss genome structure and evolution.</title>
        <authorList>
            <person name="Lang D."/>
            <person name="Ullrich K.K."/>
            <person name="Murat F."/>
            <person name="Fuchs J."/>
            <person name="Jenkins J."/>
            <person name="Haas F.B."/>
            <person name="Piednoel M."/>
            <person name="Gundlach H."/>
            <person name="Van Bel M."/>
            <person name="Meyberg R."/>
            <person name="Vives C."/>
            <person name="Morata J."/>
            <person name="Symeonidi A."/>
            <person name="Hiss M."/>
            <person name="Muchero W."/>
            <person name="Kamisugi Y."/>
            <person name="Saleh O."/>
            <person name="Blanc G."/>
            <person name="Decker E.L."/>
            <person name="van Gessel N."/>
            <person name="Grimwood J."/>
            <person name="Hayes R.D."/>
            <person name="Graham S.W."/>
            <person name="Gunter L.E."/>
            <person name="McDaniel S.F."/>
            <person name="Hoernstein S.N.W."/>
            <person name="Larsson A."/>
            <person name="Li F.W."/>
            <person name="Perroud P.F."/>
            <person name="Phillips J."/>
            <person name="Ranjan P."/>
            <person name="Rokshar D.S."/>
            <person name="Rothfels C.J."/>
            <person name="Schneider L."/>
            <person name="Shu S."/>
            <person name="Stevenson D.W."/>
            <person name="Thummler F."/>
            <person name="Tillich M."/>
            <person name="Villarreal Aguilar J.C."/>
            <person name="Widiez T."/>
            <person name="Wong G.K."/>
            <person name="Wymore A."/>
            <person name="Zhang Y."/>
            <person name="Zimmer A.D."/>
            <person name="Quatrano R.S."/>
            <person name="Mayer K.F.X."/>
            <person name="Goodstein D."/>
            <person name="Casacuberta J.M."/>
            <person name="Vandepoele K."/>
            <person name="Reski R."/>
            <person name="Cuming A.C."/>
            <person name="Tuskan G.A."/>
            <person name="Maumus F."/>
            <person name="Salse J."/>
            <person name="Schmutz J."/>
            <person name="Rensing S.A."/>
        </authorList>
    </citation>
    <scope>NUCLEOTIDE SEQUENCE [LARGE SCALE GENOMIC DNA]</scope>
    <source>
        <strain evidence="3 4">cv. Gransden 2004</strain>
    </source>
</reference>
<dbReference type="InterPro" id="IPR001509">
    <property type="entry name" value="Epimerase_deHydtase"/>
</dbReference>
<dbReference type="EMBL" id="ABEU02000008">
    <property type="status" value="NOT_ANNOTATED_CDS"/>
    <property type="molecule type" value="Genomic_DNA"/>
</dbReference>
<dbReference type="Gene3D" id="3.40.50.720">
    <property type="entry name" value="NAD(P)-binding Rossmann-like Domain"/>
    <property type="match status" value="1"/>
</dbReference>
<reference evidence="3 4" key="1">
    <citation type="journal article" date="2008" name="Science">
        <title>The Physcomitrella genome reveals evolutionary insights into the conquest of land by plants.</title>
        <authorList>
            <person name="Rensing S."/>
            <person name="Lang D."/>
            <person name="Zimmer A."/>
            <person name="Terry A."/>
            <person name="Salamov A."/>
            <person name="Shapiro H."/>
            <person name="Nishiyama T."/>
            <person name="Perroud P.-F."/>
            <person name="Lindquist E."/>
            <person name="Kamisugi Y."/>
            <person name="Tanahashi T."/>
            <person name="Sakakibara K."/>
            <person name="Fujita T."/>
            <person name="Oishi K."/>
            <person name="Shin-I T."/>
            <person name="Kuroki Y."/>
            <person name="Toyoda A."/>
            <person name="Suzuki Y."/>
            <person name="Hashimoto A."/>
            <person name="Yamaguchi K."/>
            <person name="Sugano A."/>
            <person name="Kohara Y."/>
            <person name="Fujiyama A."/>
            <person name="Anterola A."/>
            <person name="Aoki S."/>
            <person name="Ashton N."/>
            <person name="Barbazuk W.B."/>
            <person name="Barker E."/>
            <person name="Bennetzen J."/>
            <person name="Bezanilla M."/>
            <person name="Blankenship R."/>
            <person name="Cho S.H."/>
            <person name="Dutcher S."/>
            <person name="Estelle M."/>
            <person name="Fawcett J.A."/>
            <person name="Gundlach H."/>
            <person name="Hanada K."/>
            <person name="Heyl A."/>
            <person name="Hicks K.A."/>
            <person name="Hugh J."/>
            <person name="Lohr M."/>
            <person name="Mayer K."/>
            <person name="Melkozernov A."/>
            <person name="Murata T."/>
            <person name="Nelson D."/>
            <person name="Pils B."/>
            <person name="Prigge M."/>
            <person name="Reiss B."/>
            <person name="Renner T."/>
            <person name="Rombauts S."/>
            <person name="Rushton P."/>
            <person name="Sanderfoot A."/>
            <person name="Schween G."/>
            <person name="Shiu S.-H."/>
            <person name="Stueber K."/>
            <person name="Theodoulou F.L."/>
            <person name="Tu H."/>
            <person name="Van de Peer Y."/>
            <person name="Verrier P.J."/>
            <person name="Waters E."/>
            <person name="Wood A."/>
            <person name="Yang L."/>
            <person name="Cove D."/>
            <person name="Cuming A."/>
            <person name="Hasebe M."/>
            <person name="Lucas S."/>
            <person name="Mishler D.B."/>
            <person name="Reski R."/>
            <person name="Grigoriev I."/>
            <person name="Quatrano R.S."/>
            <person name="Boore J.L."/>
        </authorList>
    </citation>
    <scope>NUCLEOTIDE SEQUENCE [LARGE SCALE GENOMIC DNA]</scope>
    <source>
        <strain evidence="3 4">cv. Gransden 2004</strain>
    </source>
</reference>
<dbReference type="RefSeq" id="XP_024382221.1">
    <property type="nucleotide sequence ID" value="XM_024526453.2"/>
</dbReference>
<dbReference type="InterPro" id="IPR050425">
    <property type="entry name" value="NAD(P)_dehydrat-like"/>
</dbReference>
<dbReference type="Pfam" id="PF01370">
    <property type="entry name" value="Epimerase"/>
    <property type="match status" value="1"/>
</dbReference>
<accession>A0A7I4ECK7</accession>
<dbReference type="FunCoup" id="A0A7I4ECK7">
    <property type="interactions" value="215"/>
</dbReference>
<feature type="domain" description="NAD-dependent epimerase/dehydratase" evidence="2">
    <location>
        <begin position="9"/>
        <end position="275"/>
    </location>
</feature>
<dbReference type="PANTHER" id="PTHR10366">
    <property type="entry name" value="NAD DEPENDENT EPIMERASE/DEHYDRATASE"/>
    <property type="match status" value="1"/>
</dbReference>
<organism evidence="3 4">
    <name type="scientific">Physcomitrium patens</name>
    <name type="common">Spreading-leaved earth moss</name>
    <name type="synonym">Physcomitrella patens</name>
    <dbReference type="NCBI Taxonomy" id="3218"/>
    <lineage>
        <taxon>Eukaryota</taxon>
        <taxon>Viridiplantae</taxon>
        <taxon>Streptophyta</taxon>
        <taxon>Embryophyta</taxon>
        <taxon>Bryophyta</taxon>
        <taxon>Bryophytina</taxon>
        <taxon>Bryopsida</taxon>
        <taxon>Funariidae</taxon>
        <taxon>Funariales</taxon>
        <taxon>Funariaceae</taxon>
        <taxon>Physcomitrium</taxon>
    </lineage>
</organism>
<dbReference type="OrthoDB" id="2735536at2759"/>
<dbReference type="InParanoid" id="A0A7I4ECK7"/>
<evidence type="ECO:0000313" key="4">
    <source>
        <dbReference type="Proteomes" id="UP000006727"/>
    </source>
</evidence>
<evidence type="ECO:0000313" key="3">
    <source>
        <dbReference type="EnsemblPlants" id="Pp3c8_16620V3.4"/>
    </source>
</evidence>
<dbReference type="GO" id="GO:0016616">
    <property type="term" value="F:oxidoreductase activity, acting on the CH-OH group of donors, NAD or NADP as acceptor"/>
    <property type="evidence" value="ECO:0000318"/>
    <property type="project" value="GO_Central"/>
</dbReference>
<gene>
    <name evidence="3" type="primary">LOC112285547</name>
</gene>
<dbReference type="PANTHER" id="PTHR10366:SF503">
    <property type="entry name" value="TETRAKETIDE ALPHA-PYRONE REDUCTASE 2"/>
    <property type="match status" value="1"/>
</dbReference>